<protein>
    <submittedName>
        <fullName evidence="1">Uncharacterized protein</fullName>
    </submittedName>
</protein>
<gene>
    <name evidence="1" type="ORF">EV182_000199</name>
</gene>
<accession>A0ACC1HKV1</accession>
<name>A0ACC1HKV1_9FUNG</name>
<organism evidence="1 2">
    <name type="scientific">Spiromyces aspiralis</name>
    <dbReference type="NCBI Taxonomy" id="68401"/>
    <lineage>
        <taxon>Eukaryota</taxon>
        <taxon>Fungi</taxon>
        <taxon>Fungi incertae sedis</taxon>
        <taxon>Zoopagomycota</taxon>
        <taxon>Kickxellomycotina</taxon>
        <taxon>Kickxellomycetes</taxon>
        <taxon>Kickxellales</taxon>
        <taxon>Kickxellaceae</taxon>
        <taxon>Spiromyces</taxon>
    </lineage>
</organism>
<reference evidence="1" key="1">
    <citation type="submission" date="2022-06" db="EMBL/GenBank/DDBJ databases">
        <title>Phylogenomic reconstructions and comparative analyses of Kickxellomycotina fungi.</title>
        <authorList>
            <person name="Reynolds N.K."/>
            <person name="Stajich J.E."/>
            <person name="Barry K."/>
            <person name="Grigoriev I.V."/>
            <person name="Crous P."/>
            <person name="Smith M.E."/>
        </authorList>
    </citation>
    <scope>NUCLEOTIDE SEQUENCE</scope>
    <source>
        <strain evidence="1">RSA 2271</strain>
    </source>
</reference>
<dbReference type="Proteomes" id="UP001145114">
    <property type="component" value="Unassembled WGS sequence"/>
</dbReference>
<evidence type="ECO:0000313" key="2">
    <source>
        <dbReference type="Proteomes" id="UP001145114"/>
    </source>
</evidence>
<keyword evidence="2" id="KW-1185">Reference proteome</keyword>
<dbReference type="EMBL" id="JAMZIH010005147">
    <property type="protein sequence ID" value="KAJ1675986.1"/>
    <property type="molecule type" value="Genomic_DNA"/>
</dbReference>
<proteinExistence type="predicted"/>
<sequence>MDATLPKLVQRKPHSDSAKQHLQDEAETVVADTGSRGPEPTKEIQGGRRASHYKPKSQTYQWFKSIVGAATSIIVLNLCLSYLFTESFTWGVQNKWTNWRNYIPRKEVVLTLDELRKYDGTDPNLPIYLAIK</sequence>
<comment type="caution">
    <text evidence="1">The sequence shown here is derived from an EMBL/GenBank/DDBJ whole genome shotgun (WGS) entry which is preliminary data.</text>
</comment>
<evidence type="ECO:0000313" key="1">
    <source>
        <dbReference type="EMBL" id="KAJ1675986.1"/>
    </source>
</evidence>